<reference evidence="10 11" key="1">
    <citation type="submission" date="2024-09" db="EMBL/GenBank/DDBJ databases">
        <title>Chromosome-scale assembly of Riccia fluitans.</title>
        <authorList>
            <person name="Paukszto L."/>
            <person name="Sawicki J."/>
            <person name="Karawczyk K."/>
            <person name="Piernik-Szablinska J."/>
            <person name="Szczecinska M."/>
            <person name="Mazdziarz M."/>
        </authorList>
    </citation>
    <scope>NUCLEOTIDE SEQUENCE [LARGE SCALE GENOMIC DNA]</scope>
    <source>
        <strain evidence="10">Rf_01</strain>
        <tissue evidence="10">Aerial parts of the thallus</tissue>
    </source>
</reference>
<feature type="transmembrane region" description="Helical" evidence="9">
    <location>
        <begin position="164"/>
        <end position="182"/>
    </location>
</feature>
<evidence type="ECO:0000256" key="6">
    <source>
        <dbReference type="ARBA" id="ARBA00022989"/>
    </source>
</evidence>
<evidence type="ECO:0000256" key="3">
    <source>
        <dbReference type="ARBA" id="ARBA00010288"/>
    </source>
</evidence>
<evidence type="ECO:0000256" key="9">
    <source>
        <dbReference type="RuleBase" id="RU365067"/>
    </source>
</evidence>
<comment type="similarity">
    <text evidence="3 9">Belongs to the RFT1 family.</text>
</comment>
<feature type="transmembrane region" description="Helical" evidence="9">
    <location>
        <begin position="134"/>
        <end position="152"/>
    </location>
</feature>
<comment type="function">
    <text evidence="8 9">Intramembrane glycolipid transporter that operates in the biosynthetic pathway of dolichol-linked oligosaccharides, the glycan precursors employed in protein asparagine (N)-glycosylation. The sequential addition of sugars to dolichol pyrophosphate produces dolichol-linked oligosaccharides containing fourteen sugars, including two GlcNAcs, nine mannoses and three glucoses. Once assembled, the oligosaccharide is transferred from the lipid to nascent proteins by oligosaccharyltransferases. The assembly of dolichol-linked oligosaccharides begins on the cytosolic side of the endoplasmic reticulum membrane and finishes in its lumen. RFT1 could mediate the translocation of the cytosolically oriented intermediate DolPP-GlcNAc2Man5, produced by ALG11, into the ER lumen where dolichol-linked oligosaccharides assembly continues. However, the intramembrane lipid transporter activity could not be confirmed in vitro.</text>
</comment>
<dbReference type="PANTHER" id="PTHR13117">
    <property type="entry name" value="ENDOPLASMIC RETICULUM MULTISPAN TRANSMEMBRANE PROTEIN-RELATED"/>
    <property type="match status" value="1"/>
</dbReference>
<dbReference type="Pfam" id="PF04506">
    <property type="entry name" value="Rft-1"/>
    <property type="match status" value="1"/>
</dbReference>
<feature type="transmembrane region" description="Helical" evidence="9">
    <location>
        <begin position="428"/>
        <end position="449"/>
    </location>
</feature>
<feature type="transmembrane region" description="Helical" evidence="9">
    <location>
        <begin position="403"/>
        <end position="422"/>
    </location>
</feature>
<dbReference type="AlphaFoldDB" id="A0ABD1ZIA0"/>
<feature type="transmembrane region" description="Helical" evidence="9">
    <location>
        <begin position="194"/>
        <end position="215"/>
    </location>
</feature>
<protein>
    <recommendedName>
        <fullName evidence="9">Protein RFT1 homolog</fullName>
    </recommendedName>
</protein>
<comment type="subcellular location">
    <subcellularLocation>
        <location evidence="1 9">Endoplasmic reticulum membrane</location>
        <topology evidence="1 9">Multi-pass membrane protein</topology>
    </subcellularLocation>
</comment>
<gene>
    <name evidence="10" type="ORF">R1flu_018803</name>
</gene>
<comment type="pathway">
    <text evidence="2">Protein modification; protein glycosylation.</text>
</comment>
<feature type="transmembrane region" description="Helical" evidence="9">
    <location>
        <begin position="99"/>
        <end position="122"/>
    </location>
</feature>
<dbReference type="PANTHER" id="PTHR13117:SF5">
    <property type="entry name" value="PROTEIN RFT1 HOMOLOG"/>
    <property type="match status" value="1"/>
</dbReference>
<feature type="transmembrane region" description="Helical" evidence="9">
    <location>
        <begin position="327"/>
        <end position="349"/>
    </location>
</feature>
<evidence type="ECO:0000313" key="11">
    <source>
        <dbReference type="Proteomes" id="UP001605036"/>
    </source>
</evidence>
<dbReference type="Proteomes" id="UP001605036">
    <property type="component" value="Unassembled WGS sequence"/>
</dbReference>
<feature type="transmembrane region" description="Helical" evidence="9">
    <location>
        <begin position="461"/>
        <end position="483"/>
    </location>
</feature>
<evidence type="ECO:0000256" key="1">
    <source>
        <dbReference type="ARBA" id="ARBA00004477"/>
    </source>
</evidence>
<dbReference type="EMBL" id="JBHFFA010000001">
    <property type="protein sequence ID" value="KAL2650675.1"/>
    <property type="molecule type" value="Genomic_DNA"/>
</dbReference>
<dbReference type="InterPro" id="IPR007594">
    <property type="entry name" value="RFT1"/>
</dbReference>
<feature type="transmembrane region" description="Helical" evidence="9">
    <location>
        <begin position="495"/>
        <end position="517"/>
    </location>
</feature>
<name>A0ABD1ZIA0_9MARC</name>
<accession>A0ABD1ZIA0</accession>
<keyword evidence="7 9" id="KW-0472">Membrane</keyword>
<comment type="caution">
    <text evidence="10">The sequence shown here is derived from an EMBL/GenBank/DDBJ whole genome shotgun (WGS) entry which is preliminary data.</text>
</comment>
<evidence type="ECO:0000313" key="10">
    <source>
        <dbReference type="EMBL" id="KAL2650675.1"/>
    </source>
</evidence>
<keyword evidence="5" id="KW-0256">Endoplasmic reticulum</keyword>
<comment type="caution">
    <text evidence="9">Lacks conserved residue(s) required for the propagation of feature annotation.</text>
</comment>
<dbReference type="GO" id="GO:0005789">
    <property type="term" value="C:endoplasmic reticulum membrane"/>
    <property type="evidence" value="ECO:0007669"/>
    <property type="project" value="UniProtKB-SubCell"/>
</dbReference>
<evidence type="ECO:0000256" key="5">
    <source>
        <dbReference type="ARBA" id="ARBA00022824"/>
    </source>
</evidence>
<evidence type="ECO:0000256" key="4">
    <source>
        <dbReference type="ARBA" id="ARBA00022692"/>
    </source>
</evidence>
<evidence type="ECO:0000256" key="7">
    <source>
        <dbReference type="ARBA" id="ARBA00023136"/>
    </source>
</evidence>
<keyword evidence="4 9" id="KW-0812">Transmembrane</keyword>
<keyword evidence="11" id="KW-1185">Reference proteome</keyword>
<proteinExistence type="inferred from homology"/>
<organism evidence="10 11">
    <name type="scientific">Riccia fluitans</name>
    <dbReference type="NCBI Taxonomy" id="41844"/>
    <lineage>
        <taxon>Eukaryota</taxon>
        <taxon>Viridiplantae</taxon>
        <taxon>Streptophyta</taxon>
        <taxon>Embryophyta</taxon>
        <taxon>Marchantiophyta</taxon>
        <taxon>Marchantiopsida</taxon>
        <taxon>Marchantiidae</taxon>
        <taxon>Marchantiales</taxon>
        <taxon>Ricciaceae</taxon>
        <taxon>Riccia</taxon>
    </lineage>
</organism>
<evidence type="ECO:0000256" key="2">
    <source>
        <dbReference type="ARBA" id="ARBA00004922"/>
    </source>
</evidence>
<evidence type="ECO:0000256" key="8">
    <source>
        <dbReference type="ARBA" id="ARBA00045912"/>
    </source>
</evidence>
<sequence length="553" mass="62091">MEESKPGEKEGAAQGLLLFRTFQHLLVSRVLSRLITFLLRLLVARRLNPDEYALSAIQFHLLTTTVLFISREGFRRGCLRSTGGDGPSRSDVNAKIASVAWLTVPLGTTLCISACSFVLWWQRQHTSRDYVWSVWLHGVGVLFEIWSEPVYIISQHMNLLKLRIVVEAVATFSWSSVTYILLLKGIGKGGGLVFAYAQMAFGACLLVGYWVYFLYNHYKPPSTVSLFPVSRNGRIYLDKAMVNLSVMFTLQSIQKLVLQEGEKFVLVLFDTAYNQGVYGLVDNLGSLVVRSVLQPFEESVFTMFAKASHSPADTDLRLKSLRGNERILLLSLKLVTFVGLLFVVFGPSYSYVLLRLLYGRHWADTEASTALGCYCLYIMALALNGTTEAFLHAVVTKSQLFWSNVWLSLFSFIYMVFSVILIRTAGSIGLILANSLNMAMRIAYSVIFIKSFFKNSSTFSLWWALPKPQVLVVFLGSAIITQISREKVMDPGRFLASSVVHVGFGLGCLTVLAVSVYKYEKVFLRELRIYLLSAPRDVCIENKEELRSKTGEA</sequence>
<keyword evidence="6 9" id="KW-1133">Transmembrane helix</keyword>